<dbReference type="Gene3D" id="1.10.3210.10">
    <property type="entry name" value="Hypothetical protein af1432"/>
    <property type="match status" value="1"/>
</dbReference>
<dbReference type="InterPro" id="IPR037522">
    <property type="entry name" value="HD_GYP_dom"/>
</dbReference>
<feature type="domain" description="HD-GYP" evidence="1">
    <location>
        <begin position="114"/>
        <end position="309"/>
    </location>
</feature>
<dbReference type="EMBL" id="JBDIVE010000015">
    <property type="protein sequence ID" value="MEN3070563.1"/>
    <property type="molecule type" value="Genomic_DNA"/>
</dbReference>
<gene>
    <name evidence="2" type="ORF">ABDB84_18915</name>
</gene>
<comment type="caution">
    <text evidence="2">The sequence shown here is derived from an EMBL/GenBank/DDBJ whole genome shotgun (WGS) entry which is preliminary data.</text>
</comment>
<dbReference type="PROSITE" id="PS51832">
    <property type="entry name" value="HD_GYP"/>
    <property type="match status" value="1"/>
</dbReference>
<dbReference type="SUPFAM" id="SSF109604">
    <property type="entry name" value="HD-domain/PDEase-like"/>
    <property type="match status" value="1"/>
</dbReference>
<name>A0ABU9Z3A9_9RHOO</name>
<dbReference type="RefSeq" id="WP_345921340.1">
    <property type="nucleotide sequence ID" value="NZ_JBDIVE010000015.1"/>
</dbReference>
<proteinExistence type="predicted"/>
<dbReference type="Proteomes" id="UP001410394">
    <property type="component" value="Unassembled WGS sequence"/>
</dbReference>
<dbReference type="InterPro" id="IPR003607">
    <property type="entry name" value="HD/PDEase_dom"/>
</dbReference>
<keyword evidence="3" id="KW-1185">Reference proteome</keyword>
<dbReference type="Pfam" id="PF13487">
    <property type="entry name" value="HD_5"/>
    <property type="match status" value="1"/>
</dbReference>
<evidence type="ECO:0000313" key="3">
    <source>
        <dbReference type="Proteomes" id="UP001410394"/>
    </source>
</evidence>
<evidence type="ECO:0000259" key="1">
    <source>
        <dbReference type="PROSITE" id="PS51832"/>
    </source>
</evidence>
<evidence type="ECO:0000313" key="2">
    <source>
        <dbReference type="EMBL" id="MEN3070563.1"/>
    </source>
</evidence>
<dbReference type="PANTHER" id="PTHR43155">
    <property type="entry name" value="CYCLIC DI-GMP PHOSPHODIESTERASE PA4108-RELATED"/>
    <property type="match status" value="1"/>
</dbReference>
<reference evidence="2 3" key="1">
    <citation type="journal article" date="2018" name="Int. J. Syst. Evol. Microbiol.">
        <title>Uliginosibacterium sediminicola sp. nov., isolated from freshwater sediment.</title>
        <authorList>
            <person name="Hwang W.M."/>
            <person name="Kim S.M."/>
            <person name="Kang K."/>
            <person name="Ahn T.Y."/>
        </authorList>
    </citation>
    <scope>NUCLEOTIDE SEQUENCE [LARGE SCALE GENOMIC DNA]</scope>
    <source>
        <strain evidence="2 3">M1-21</strain>
    </source>
</reference>
<protein>
    <submittedName>
        <fullName evidence="2">HD domain-containing phosphohydrolase</fullName>
    </submittedName>
</protein>
<dbReference type="PANTHER" id="PTHR43155:SF2">
    <property type="entry name" value="CYCLIC DI-GMP PHOSPHODIESTERASE PA4108"/>
    <property type="match status" value="1"/>
</dbReference>
<sequence>MSFVLPDIPHQTNRHFMDAVVKSTHEQEISLTDDVYNQNGVKLLSRGAKVSSETYSKVISHKLVKPIELCLSVEDAPSGEMLARTAEQVLDEFPLLTDLCSWKHGRVTPLGMLKQCKMGEGASSLLAVAFAQNPLAARHAVMTSLIAMGLCNAHRYNDPQMLVSLCLAGLFHDIGELYVDPASMQADHVLSAQQWHAYSSHPIIGAALAREVCRFDKTTQQAILEHHEYADGFGYPRNLCGKGLSVAGRLASLSEVLAALITKPSAESRIDVALKIMPGEHDRELVSLVYELLHGRQRTAVPPPPGSTTKAEDVHAVFMRIAAVLSVYDDIMHHRECLQPKVEGMLSEAFNRFVEIQKAFASTGINGLQSLEHAEDSDALQEIRLEAECVLNEIAWRLLKLARELTLKAASLGEQEAGPLLRLSNALAGTEETHHEAVVELF</sequence>
<accession>A0ABU9Z3A9</accession>
<dbReference type="CDD" id="cd00077">
    <property type="entry name" value="HDc"/>
    <property type="match status" value="1"/>
</dbReference>
<organism evidence="2 3">
    <name type="scientific">Uliginosibacterium sediminicola</name>
    <dbReference type="NCBI Taxonomy" id="2024550"/>
    <lineage>
        <taxon>Bacteria</taxon>
        <taxon>Pseudomonadati</taxon>
        <taxon>Pseudomonadota</taxon>
        <taxon>Betaproteobacteria</taxon>
        <taxon>Rhodocyclales</taxon>
        <taxon>Zoogloeaceae</taxon>
        <taxon>Uliginosibacterium</taxon>
    </lineage>
</organism>